<sequence>MLEKFIEYSCEIDIKNLDEMLNINSISQYKKLKEYCKTDYYCANLQYVRDVDSDNDRAILYSYNFKSIPLKDDSFNKYPKDIKINMMLQYILFFGHMAYEHNYFVLSNNISVLNLDENIHVLYKIGKTLYRLEVSNLLIFSPNNIDNELYSIIMGRPNEEHNVVEAMLMLGENESTFLEVYIYSKEFSEIISYEKYKGMYGENITFKNYINMLFDNESIYQSNKDLRDFKYDKTLCNK</sequence>
<evidence type="ECO:0000313" key="1">
    <source>
        <dbReference type="EMBL" id="QBK85132.1"/>
    </source>
</evidence>
<reference evidence="1" key="1">
    <citation type="journal article" date="2019" name="MBio">
        <title>Virus Genomes from Deep Sea Sediments Expand the Ocean Megavirome and Support Independent Origins of Viral Gigantism.</title>
        <authorList>
            <person name="Backstrom D."/>
            <person name="Yutin N."/>
            <person name="Jorgensen S.L."/>
            <person name="Dharamshi J."/>
            <person name="Homa F."/>
            <person name="Zaremba-Niedwiedzka K."/>
            <person name="Spang A."/>
            <person name="Wolf Y.I."/>
            <person name="Koonin E.V."/>
            <person name="Ettema T.J."/>
        </authorList>
    </citation>
    <scope>NUCLEOTIDE SEQUENCE</scope>
</reference>
<gene>
    <name evidence="1" type="ORF">LCDPAC02_03310</name>
</gene>
<name>A0A481YPF9_9VIRU</name>
<protein>
    <submittedName>
        <fullName evidence="1">Uncharacterized protein</fullName>
    </submittedName>
</protein>
<organism evidence="1">
    <name type="scientific">Pithovirus LCDPAC02</name>
    <dbReference type="NCBI Taxonomy" id="2506601"/>
    <lineage>
        <taxon>Viruses</taxon>
        <taxon>Pithoviruses</taxon>
    </lineage>
</organism>
<dbReference type="EMBL" id="MK500303">
    <property type="protein sequence ID" value="QBK85132.1"/>
    <property type="molecule type" value="Genomic_DNA"/>
</dbReference>
<proteinExistence type="predicted"/>
<accession>A0A481YPF9</accession>